<dbReference type="WBParaSite" id="Csp11.Scaffold630.g16780.t1">
    <property type="protein sequence ID" value="Csp11.Scaffold630.g16780.t1"/>
    <property type="gene ID" value="Csp11.Scaffold630.g16780"/>
</dbReference>
<feature type="compositionally biased region" description="Basic and acidic residues" evidence="1">
    <location>
        <begin position="175"/>
        <end position="189"/>
    </location>
</feature>
<accession>A0A1I7UK62</accession>
<reference evidence="3" key="1">
    <citation type="submission" date="2016-11" db="UniProtKB">
        <authorList>
            <consortium name="WormBaseParasite"/>
        </authorList>
    </citation>
    <scope>IDENTIFICATION</scope>
</reference>
<name>A0A1I7UK62_9PELO</name>
<dbReference type="STRING" id="1561998.A0A1I7UK62"/>
<dbReference type="PANTHER" id="PTHR47645">
    <property type="entry name" value="PROTEIN CBG08267"/>
    <property type="match status" value="1"/>
</dbReference>
<feature type="region of interest" description="Disordered" evidence="1">
    <location>
        <begin position="174"/>
        <end position="194"/>
    </location>
</feature>
<feature type="region of interest" description="Disordered" evidence="1">
    <location>
        <begin position="245"/>
        <end position="264"/>
    </location>
</feature>
<dbReference type="AlphaFoldDB" id="A0A1I7UK62"/>
<evidence type="ECO:0000256" key="1">
    <source>
        <dbReference type="SAM" id="MobiDB-lite"/>
    </source>
</evidence>
<evidence type="ECO:0000313" key="2">
    <source>
        <dbReference type="Proteomes" id="UP000095282"/>
    </source>
</evidence>
<evidence type="ECO:0000313" key="3">
    <source>
        <dbReference type="WBParaSite" id="Csp11.Scaffold630.g16780.t1"/>
    </source>
</evidence>
<dbReference type="PANTHER" id="PTHR47645:SF1">
    <property type="entry name" value="C2H2-TYPE DOMAIN-CONTAINING PROTEIN-RELATED"/>
    <property type="match status" value="1"/>
</dbReference>
<organism evidence="2 3">
    <name type="scientific">Caenorhabditis tropicalis</name>
    <dbReference type="NCBI Taxonomy" id="1561998"/>
    <lineage>
        <taxon>Eukaryota</taxon>
        <taxon>Metazoa</taxon>
        <taxon>Ecdysozoa</taxon>
        <taxon>Nematoda</taxon>
        <taxon>Chromadorea</taxon>
        <taxon>Rhabditida</taxon>
        <taxon>Rhabditina</taxon>
        <taxon>Rhabditomorpha</taxon>
        <taxon>Rhabditoidea</taxon>
        <taxon>Rhabditidae</taxon>
        <taxon>Peloderinae</taxon>
        <taxon>Caenorhabditis</taxon>
    </lineage>
</organism>
<dbReference type="Proteomes" id="UP000095282">
    <property type="component" value="Unplaced"/>
</dbReference>
<dbReference type="eggNOG" id="ENOG502TJIS">
    <property type="taxonomic scope" value="Eukaryota"/>
</dbReference>
<proteinExistence type="predicted"/>
<sequence length="264" mass="30202">MGTMFFVKMALTESVGFEKLRASVNSLSSSFAQKTKIGLLVKRTLQKNHVIPKVGQFPEINLTSFYNKSSLMGDSAFSQMCIFLMKIFKQIREKSNHLHFILVQILSPRYNIWIYSFRPKCVRSVDKHFISFPEAIAEGLESFAYDAIGIHLPDHLLHGDVDLNDPFVNSLNTSEKSKEVNRRRNERDNVSQTMQQSIGHMLLERHDCVIHLSWKDVKDYRATCRTNGTDPDDFVPKDLIGFSKRAGTAKNAEKRSITKNRSAQ</sequence>
<keyword evidence="2" id="KW-1185">Reference proteome</keyword>
<protein>
    <submittedName>
        <fullName evidence="3">ULP_PROTEASE domain-containing protein</fullName>
    </submittedName>
</protein>